<dbReference type="SUPFAM" id="SSF50122">
    <property type="entry name" value="DNA-binding domain of retroviral integrase"/>
    <property type="match status" value="1"/>
</dbReference>
<evidence type="ECO:0000256" key="5">
    <source>
        <dbReference type="ARBA" id="ARBA00022801"/>
    </source>
</evidence>
<keyword evidence="3" id="KW-0540">Nuclease</keyword>
<dbReference type="EMBL" id="SWJQ01000970">
    <property type="protein sequence ID" value="TRZ09963.1"/>
    <property type="molecule type" value="Genomic_DNA"/>
</dbReference>
<dbReference type="PROSITE" id="PS50994">
    <property type="entry name" value="INTEGRASE"/>
    <property type="match status" value="1"/>
</dbReference>
<dbReference type="SUPFAM" id="SSF53098">
    <property type="entry name" value="Ribonuclease H-like"/>
    <property type="match status" value="1"/>
</dbReference>
<dbReference type="Proteomes" id="UP000796761">
    <property type="component" value="Unassembled WGS sequence"/>
</dbReference>
<dbReference type="InterPro" id="IPR012337">
    <property type="entry name" value="RNaseH-like_sf"/>
</dbReference>
<keyword evidence="9" id="KW-1185">Reference proteome</keyword>
<accession>A0A8K1LDM4</accession>
<keyword evidence="1" id="KW-0808">Transferase</keyword>
<dbReference type="InterPro" id="IPR036397">
    <property type="entry name" value="RNaseH_sf"/>
</dbReference>
<protein>
    <recommendedName>
        <fullName evidence="7">Integrase catalytic domain-containing protein</fullName>
    </recommendedName>
</protein>
<reference evidence="8" key="1">
    <citation type="submission" date="2019-04" db="EMBL/GenBank/DDBJ databases">
        <title>Genome assembly of Zosterops borbonicus 15179.</title>
        <authorList>
            <person name="Leroy T."/>
            <person name="Anselmetti Y."/>
            <person name="Tilak M.-K."/>
            <person name="Nabholz B."/>
        </authorList>
    </citation>
    <scope>NUCLEOTIDE SEQUENCE</scope>
    <source>
        <strain evidence="8">HGM_15179</strain>
        <tissue evidence="8">Muscle</tissue>
    </source>
</reference>
<evidence type="ECO:0000256" key="1">
    <source>
        <dbReference type="ARBA" id="ARBA00022679"/>
    </source>
</evidence>
<keyword evidence="4" id="KW-0255">Endonuclease</keyword>
<dbReference type="PANTHER" id="PTHR41694:SF3">
    <property type="entry name" value="RNA-DIRECTED DNA POLYMERASE-RELATED"/>
    <property type="match status" value="1"/>
</dbReference>
<dbReference type="AlphaFoldDB" id="A0A8K1LDM4"/>
<evidence type="ECO:0000313" key="8">
    <source>
        <dbReference type="EMBL" id="TRZ09963.1"/>
    </source>
</evidence>
<dbReference type="SUPFAM" id="SSF56672">
    <property type="entry name" value="DNA/RNA polymerases"/>
    <property type="match status" value="1"/>
</dbReference>
<evidence type="ECO:0000256" key="2">
    <source>
        <dbReference type="ARBA" id="ARBA00022695"/>
    </source>
</evidence>
<proteinExistence type="predicted"/>
<dbReference type="Gene3D" id="2.30.30.10">
    <property type="entry name" value="Integrase, C-terminal domain superfamily, retroviral"/>
    <property type="match status" value="1"/>
</dbReference>
<evidence type="ECO:0000256" key="6">
    <source>
        <dbReference type="ARBA" id="ARBA00022918"/>
    </source>
</evidence>
<dbReference type="Gene3D" id="3.30.420.10">
    <property type="entry name" value="Ribonuclease H-like superfamily/Ribonuclease H"/>
    <property type="match status" value="1"/>
</dbReference>
<organism evidence="8 9">
    <name type="scientific">Zosterops borbonicus</name>
    <dbReference type="NCBI Taxonomy" id="364589"/>
    <lineage>
        <taxon>Eukaryota</taxon>
        <taxon>Metazoa</taxon>
        <taxon>Chordata</taxon>
        <taxon>Craniata</taxon>
        <taxon>Vertebrata</taxon>
        <taxon>Euteleostomi</taxon>
        <taxon>Archelosauria</taxon>
        <taxon>Archosauria</taxon>
        <taxon>Dinosauria</taxon>
        <taxon>Saurischia</taxon>
        <taxon>Theropoda</taxon>
        <taxon>Coelurosauria</taxon>
        <taxon>Aves</taxon>
        <taxon>Neognathae</taxon>
        <taxon>Neoaves</taxon>
        <taxon>Telluraves</taxon>
        <taxon>Australaves</taxon>
        <taxon>Passeriformes</taxon>
        <taxon>Sylvioidea</taxon>
        <taxon>Zosteropidae</taxon>
        <taxon>Zosterops</taxon>
    </lineage>
</organism>
<evidence type="ECO:0000313" key="9">
    <source>
        <dbReference type="Proteomes" id="UP000796761"/>
    </source>
</evidence>
<comment type="caution">
    <text evidence="8">The sequence shown here is derived from an EMBL/GenBank/DDBJ whole genome shotgun (WGS) entry which is preliminary data.</text>
</comment>
<gene>
    <name evidence="8" type="ORF">HGM15179_017147</name>
</gene>
<keyword evidence="6" id="KW-0695">RNA-directed DNA polymerase</keyword>
<keyword evidence="2" id="KW-0548">Nucleotidyltransferase</keyword>
<evidence type="ECO:0000259" key="7">
    <source>
        <dbReference type="PROSITE" id="PS50994"/>
    </source>
</evidence>
<dbReference type="OrthoDB" id="10506567at2759"/>
<dbReference type="GO" id="GO:0016787">
    <property type="term" value="F:hydrolase activity"/>
    <property type="evidence" value="ECO:0007669"/>
    <property type="project" value="UniProtKB-KW"/>
</dbReference>
<sequence length="254" mass="28205">MGPVQTLLPANSMIPEGQSCAVLNIKDCFFSIPLHSEDKEQFAFSVVFQVFASKWKIALVQGIPYNCTRQAIVERANQTLKSKLEVLAKVEGFTSAVPPGDEAQLLATAMLALNQFPRGDETKSPVQKHWAVQAMEEGPPVTIKNELGEWEQGWQLVLAGRGYAAVKKEGNIKWCPLKSIKPELRHKSNKNCEFLSAGQNLCFHSLCILVKEKNNRPADTLETSEENKAASMPPCYSTSYNIPTNSDFWTLCSE</sequence>
<dbReference type="GO" id="GO:0003964">
    <property type="term" value="F:RNA-directed DNA polymerase activity"/>
    <property type="evidence" value="ECO:0007669"/>
    <property type="project" value="UniProtKB-KW"/>
</dbReference>
<dbReference type="InterPro" id="IPR043502">
    <property type="entry name" value="DNA/RNA_pol_sf"/>
</dbReference>
<dbReference type="GO" id="GO:0004519">
    <property type="term" value="F:endonuclease activity"/>
    <property type="evidence" value="ECO:0007669"/>
    <property type="project" value="UniProtKB-KW"/>
</dbReference>
<dbReference type="InterPro" id="IPR001584">
    <property type="entry name" value="Integrase_cat-core"/>
</dbReference>
<evidence type="ECO:0000256" key="4">
    <source>
        <dbReference type="ARBA" id="ARBA00022759"/>
    </source>
</evidence>
<dbReference type="GO" id="GO:0035613">
    <property type="term" value="F:RNA stem-loop binding"/>
    <property type="evidence" value="ECO:0007669"/>
    <property type="project" value="TreeGrafter"/>
</dbReference>
<feature type="domain" description="Integrase catalytic" evidence="7">
    <location>
        <begin position="34"/>
        <end position="133"/>
    </location>
</feature>
<keyword evidence="5" id="KW-0378">Hydrolase</keyword>
<dbReference type="GO" id="GO:0015074">
    <property type="term" value="P:DNA integration"/>
    <property type="evidence" value="ECO:0007669"/>
    <property type="project" value="InterPro"/>
</dbReference>
<dbReference type="PANTHER" id="PTHR41694">
    <property type="entry name" value="ENDOGENOUS RETROVIRUS GROUP K MEMBER POL PROTEIN"/>
    <property type="match status" value="1"/>
</dbReference>
<name>A0A8K1LDM4_9PASS</name>
<dbReference type="InterPro" id="IPR036862">
    <property type="entry name" value="Integrase_C_dom_sf_retrovir"/>
</dbReference>
<evidence type="ECO:0000256" key="3">
    <source>
        <dbReference type="ARBA" id="ARBA00022722"/>
    </source>
</evidence>